<evidence type="ECO:0000256" key="9">
    <source>
        <dbReference type="ARBA" id="ARBA00023224"/>
    </source>
</evidence>
<feature type="domain" description="G-protein coupled receptors family 1 profile" evidence="11">
    <location>
        <begin position="259"/>
        <end position="446"/>
    </location>
</feature>
<comment type="caution">
    <text evidence="12">The sequence shown here is derived from an EMBL/GenBank/DDBJ whole genome shotgun (WGS) entry which is preliminary data.</text>
</comment>
<evidence type="ECO:0000256" key="1">
    <source>
        <dbReference type="ARBA" id="ARBA00004651"/>
    </source>
</evidence>
<dbReference type="Pfam" id="PF00375">
    <property type="entry name" value="SDF"/>
    <property type="match status" value="1"/>
</dbReference>
<proteinExistence type="inferred from homology"/>
<keyword evidence="13" id="KW-1185">Reference proteome</keyword>
<dbReference type="PRINTS" id="PR00173">
    <property type="entry name" value="EDTRNSPORT"/>
</dbReference>
<evidence type="ECO:0000256" key="7">
    <source>
        <dbReference type="ARBA" id="ARBA00023136"/>
    </source>
</evidence>
<dbReference type="Gene3D" id="1.10.3860.10">
    <property type="entry name" value="Sodium:dicarboxylate symporter"/>
    <property type="match status" value="1"/>
</dbReference>
<name>A0A5J5DDR8_9PERO</name>
<keyword evidence="10" id="KW-0769">Symport</keyword>
<accession>A0A5J5DDR8</accession>
<keyword evidence="5 10" id="KW-1133">Transmembrane helix</keyword>
<dbReference type="InterPro" id="IPR052477">
    <property type="entry name" value="Orphan_GPCR1"/>
</dbReference>
<reference evidence="12 13" key="1">
    <citation type="submission" date="2019-08" db="EMBL/GenBank/DDBJ databases">
        <title>A chromosome-level genome assembly, high-density linkage maps, and genome scans reveal the genomic architecture of hybrid incompatibilities underlying speciation via character displacement in darters (Percidae: Etheostominae).</title>
        <authorList>
            <person name="Moran R.L."/>
            <person name="Catchen J.M."/>
            <person name="Fuller R.C."/>
        </authorList>
    </citation>
    <scope>NUCLEOTIDE SEQUENCE [LARGE SCALE GENOMIC DNA]</scope>
    <source>
        <strain evidence="12">EspeVRDwgs_2016</strain>
        <tissue evidence="12">Muscle</tissue>
    </source>
</reference>
<feature type="transmembrane region" description="Helical" evidence="10">
    <location>
        <begin position="59"/>
        <end position="81"/>
    </location>
</feature>
<protein>
    <recommendedName>
        <fullName evidence="10">Amino acid transporter</fullName>
    </recommendedName>
</protein>
<keyword evidence="4 10" id="KW-0812">Transmembrane</keyword>
<keyword evidence="3" id="KW-1003">Cell membrane</keyword>
<feature type="transmembrane region" description="Helical" evidence="10">
    <location>
        <begin position="93"/>
        <end position="113"/>
    </location>
</feature>
<keyword evidence="6" id="KW-0297">G-protein coupled receptor</keyword>
<keyword evidence="8" id="KW-0675">Receptor</keyword>
<dbReference type="InterPro" id="IPR017452">
    <property type="entry name" value="GPCR_Rhodpsn_7TM"/>
</dbReference>
<dbReference type="PROSITE" id="PS50262">
    <property type="entry name" value="G_PROTEIN_RECEP_F1_2"/>
    <property type="match status" value="1"/>
</dbReference>
<evidence type="ECO:0000313" key="12">
    <source>
        <dbReference type="EMBL" id="KAA8590911.1"/>
    </source>
</evidence>
<dbReference type="Proteomes" id="UP000327493">
    <property type="component" value="Chromosome 7"/>
</dbReference>
<dbReference type="InterPro" id="IPR036458">
    <property type="entry name" value="Na:dicarbo_symporter_sf"/>
</dbReference>
<evidence type="ECO:0000256" key="10">
    <source>
        <dbReference type="RuleBase" id="RU361216"/>
    </source>
</evidence>
<keyword evidence="2 10" id="KW-0813">Transport</keyword>
<feature type="transmembrane region" description="Helical" evidence="10">
    <location>
        <begin position="247"/>
        <end position="268"/>
    </location>
</feature>
<evidence type="ECO:0000256" key="3">
    <source>
        <dbReference type="ARBA" id="ARBA00022475"/>
    </source>
</evidence>
<feature type="transmembrane region" description="Helical" evidence="10">
    <location>
        <begin position="280"/>
        <end position="303"/>
    </location>
</feature>
<comment type="subcellular location">
    <subcellularLocation>
        <location evidence="1">Cell membrane</location>
        <topology evidence="1">Multi-pass membrane protein</topology>
    </subcellularLocation>
    <subcellularLocation>
        <location evidence="10">Membrane</location>
        <topology evidence="10">Multi-pass membrane protein</topology>
    </subcellularLocation>
</comment>
<dbReference type="SUPFAM" id="SSF118215">
    <property type="entry name" value="Proton glutamate symport protein"/>
    <property type="match status" value="1"/>
</dbReference>
<evidence type="ECO:0000256" key="8">
    <source>
        <dbReference type="ARBA" id="ARBA00023170"/>
    </source>
</evidence>
<organism evidence="12 13">
    <name type="scientific">Etheostoma spectabile</name>
    <name type="common">orangethroat darter</name>
    <dbReference type="NCBI Taxonomy" id="54343"/>
    <lineage>
        <taxon>Eukaryota</taxon>
        <taxon>Metazoa</taxon>
        <taxon>Chordata</taxon>
        <taxon>Craniata</taxon>
        <taxon>Vertebrata</taxon>
        <taxon>Euteleostomi</taxon>
        <taxon>Actinopterygii</taxon>
        <taxon>Neopterygii</taxon>
        <taxon>Teleostei</taxon>
        <taxon>Neoteleostei</taxon>
        <taxon>Acanthomorphata</taxon>
        <taxon>Eupercaria</taxon>
        <taxon>Perciformes</taxon>
        <taxon>Percoidei</taxon>
        <taxon>Percidae</taxon>
        <taxon>Etheostomatinae</taxon>
        <taxon>Etheostoma</taxon>
    </lineage>
</organism>
<evidence type="ECO:0000256" key="4">
    <source>
        <dbReference type="ARBA" id="ARBA00022692"/>
    </source>
</evidence>
<dbReference type="AlphaFoldDB" id="A0A5J5DDR8"/>
<dbReference type="GO" id="GO:0015293">
    <property type="term" value="F:symporter activity"/>
    <property type="evidence" value="ECO:0007669"/>
    <property type="project" value="UniProtKB-UniRule"/>
</dbReference>
<keyword evidence="7 10" id="KW-0472">Membrane</keyword>
<evidence type="ECO:0000256" key="6">
    <source>
        <dbReference type="ARBA" id="ARBA00023040"/>
    </source>
</evidence>
<dbReference type="PANTHER" id="PTHR46272:SF5">
    <property type="entry name" value="G-PROTEIN COUPLED RECEPTORS FAMILY 1 PROFILE DOMAIN-CONTAINING PROTEIN"/>
    <property type="match status" value="1"/>
</dbReference>
<dbReference type="GO" id="GO:0004930">
    <property type="term" value="F:G protein-coupled receptor activity"/>
    <property type="evidence" value="ECO:0007669"/>
    <property type="project" value="UniProtKB-KW"/>
</dbReference>
<dbReference type="GO" id="GO:0005886">
    <property type="term" value="C:plasma membrane"/>
    <property type="evidence" value="ECO:0007669"/>
    <property type="project" value="UniProtKB-SubCell"/>
</dbReference>
<dbReference type="PANTHER" id="PTHR46272">
    <property type="entry name" value="G_PROTEIN_RECEP_F1_2 DOMAIN-CONTAINING PROTEIN"/>
    <property type="match status" value="1"/>
</dbReference>
<evidence type="ECO:0000313" key="13">
    <source>
        <dbReference type="Proteomes" id="UP000327493"/>
    </source>
</evidence>
<evidence type="ECO:0000259" key="11">
    <source>
        <dbReference type="PROSITE" id="PS50262"/>
    </source>
</evidence>
<gene>
    <name evidence="12" type="ORF">FQN60_001854</name>
</gene>
<keyword evidence="9" id="KW-0807">Transducer</keyword>
<dbReference type="EMBL" id="VOFY01000007">
    <property type="protein sequence ID" value="KAA8590911.1"/>
    <property type="molecule type" value="Genomic_DNA"/>
</dbReference>
<evidence type="ECO:0000256" key="2">
    <source>
        <dbReference type="ARBA" id="ARBA00022448"/>
    </source>
</evidence>
<evidence type="ECO:0000256" key="5">
    <source>
        <dbReference type="ARBA" id="ARBA00022989"/>
    </source>
</evidence>
<comment type="similarity">
    <text evidence="10">Belongs to the dicarboxylate/amino acid:cation symporter (DAACS) (TC 2.A.23) family.</text>
</comment>
<dbReference type="SUPFAM" id="SSF81321">
    <property type="entry name" value="Family A G protein-coupled receptor-like"/>
    <property type="match status" value="1"/>
</dbReference>
<dbReference type="Gene3D" id="1.20.1070.10">
    <property type="entry name" value="Rhodopsin 7-helix transmembrane proteins"/>
    <property type="match status" value="2"/>
</dbReference>
<feature type="non-terminal residue" evidence="12">
    <location>
        <position position="446"/>
    </location>
</feature>
<feature type="transmembrane region" description="Helical" evidence="10">
    <location>
        <begin position="20"/>
        <end position="39"/>
    </location>
</feature>
<sequence>MDRARACCAAFHKKNQLAAYSLFAIIMGILLGVILKIYVTLTPTDMEYISFPGEILVRMFHLVTIPLIVSNVIQGVCSRAVGISRKISIRTAVYFISTTLLSVTIGLTMALLVKPGVPLSGRVKNDDDDDEHAFSEVDALLDLIRDRGNSAVNVLGDCIGVGIVEHLSRKELEEMGPWQVTEIVVKDTNSEEPKVPRHQKVDRKVLTRDSRMVSQLRFMSTVELPTVTQGKDMSPQKKHWMVTLQEVFYPALAAVGIPSNVITFLIIWRRKCKLSRSSTFYLMAISVADNLVLIFIVVLELSVKYHQQEPFWSYEPWCSLRDIFNYGASNASTWLVVVKRVHITSDLTSRVNNVMPLLRSRTRKSVVLLVTVSMSFLLLSVTRAITQIILRTTHMYTLDRNDYNLQINIAADTGTMLSLSNAAANMYLYVCTQSKFRQEFFACARQ</sequence>
<dbReference type="InterPro" id="IPR001991">
    <property type="entry name" value="Na-dicarboxylate_symporter"/>
</dbReference>
<feature type="transmembrane region" description="Helical" evidence="10">
    <location>
        <begin position="365"/>
        <end position="385"/>
    </location>
</feature>